<gene>
    <name evidence="1" type="ORF">H1P_310047</name>
</gene>
<evidence type="ECO:0000313" key="1">
    <source>
        <dbReference type="EMBL" id="VEP15146.1"/>
    </source>
</evidence>
<dbReference type="Proteomes" id="UP000320055">
    <property type="component" value="Unassembled WGS sequence"/>
</dbReference>
<proteinExistence type="predicted"/>
<protein>
    <submittedName>
        <fullName evidence="1">Uncharacterized protein</fullName>
    </submittedName>
</protein>
<reference evidence="1 2" key="1">
    <citation type="submission" date="2019-01" db="EMBL/GenBank/DDBJ databases">
        <authorList>
            <person name="Brito A."/>
        </authorList>
    </citation>
    <scope>NUCLEOTIDE SEQUENCE [LARGE SCALE GENOMIC DNA]</scope>
    <source>
        <strain evidence="1">1</strain>
    </source>
</reference>
<evidence type="ECO:0000313" key="2">
    <source>
        <dbReference type="Proteomes" id="UP000320055"/>
    </source>
</evidence>
<organism evidence="1 2">
    <name type="scientific">Hyella patelloides LEGE 07179</name>
    <dbReference type="NCBI Taxonomy" id="945734"/>
    <lineage>
        <taxon>Bacteria</taxon>
        <taxon>Bacillati</taxon>
        <taxon>Cyanobacteriota</taxon>
        <taxon>Cyanophyceae</taxon>
        <taxon>Pleurocapsales</taxon>
        <taxon>Hyellaceae</taxon>
        <taxon>Hyella</taxon>
    </lineage>
</organism>
<sequence length="54" mass="6177">MKPRVRWKEPILKKKSAQTKLVIDDGNNDNPEFSFLVIGDNGCGSYLKHHPLQL</sequence>
<name>A0A563VUJ5_9CYAN</name>
<dbReference type="EMBL" id="CAACVJ010000235">
    <property type="protein sequence ID" value="VEP15146.1"/>
    <property type="molecule type" value="Genomic_DNA"/>
</dbReference>
<keyword evidence="2" id="KW-1185">Reference proteome</keyword>
<dbReference type="RefSeq" id="WP_186375865.1">
    <property type="nucleotide sequence ID" value="NZ_LR213791.1"/>
</dbReference>
<accession>A0A563VUJ5</accession>
<dbReference type="AlphaFoldDB" id="A0A563VUJ5"/>